<name>A0AAW7YU38_9STAP</name>
<proteinExistence type="predicted"/>
<dbReference type="Proteomes" id="UP001170310">
    <property type="component" value="Unassembled WGS sequence"/>
</dbReference>
<sequence>PYSPALICNNHHQIIWLNQSACEELGQPSYQLLACKLNNQNGTPPEQDSATNSLQCKSLNGLSINFDAQAKDIHTNAPKQRFFLYQLEV</sequence>
<evidence type="ECO:0000313" key="1">
    <source>
        <dbReference type="EMBL" id="MDO6575242.1"/>
    </source>
</evidence>
<dbReference type="AlphaFoldDB" id="A0AAW7YU38"/>
<organism evidence="1 2">
    <name type="scientific">Staphylococcus pasteuri_A</name>
    <dbReference type="NCBI Taxonomy" id="3062664"/>
    <lineage>
        <taxon>Bacteria</taxon>
        <taxon>Bacillati</taxon>
        <taxon>Bacillota</taxon>
        <taxon>Bacilli</taxon>
        <taxon>Bacillales</taxon>
        <taxon>Staphylococcaceae</taxon>
        <taxon>Staphylococcus</taxon>
    </lineage>
</organism>
<protein>
    <submittedName>
        <fullName evidence="1">Uncharacterized protein</fullName>
    </submittedName>
</protein>
<gene>
    <name evidence="1" type="ORF">Q4528_14090</name>
</gene>
<feature type="non-terminal residue" evidence="1">
    <location>
        <position position="1"/>
    </location>
</feature>
<evidence type="ECO:0000313" key="2">
    <source>
        <dbReference type="Proteomes" id="UP001170310"/>
    </source>
</evidence>
<dbReference type="RefSeq" id="WP_303522239.1">
    <property type="nucleotide sequence ID" value="NZ_JAUOQO010000391.1"/>
</dbReference>
<dbReference type="EMBL" id="JAUOQO010000391">
    <property type="protein sequence ID" value="MDO6575242.1"/>
    <property type="molecule type" value="Genomic_DNA"/>
</dbReference>
<keyword evidence="2" id="KW-1185">Reference proteome</keyword>
<accession>A0AAW7YU38</accession>
<reference evidence="1" key="1">
    <citation type="submission" date="2023-07" db="EMBL/GenBank/DDBJ databases">
        <title>Genome content predicts the carbon catabolic preferences of heterotrophic bacteria.</title>
        <authorList>
            <person name="Gralka M."/>
        </authorList>
    </citation>
    <scope>NUCLEOTIDE SEQUENCE</scope>
    <source>
        <strain evidence="1">E2R20</strain>
    </source>
</reference>
<comment type="caution">
    <text evidence="1">The sequence shown here is derived from an EMBL/GenBank/DDBJ whole genome shotgun (WGS) entry which is preliminary data.</text>
</comment>
<feature type="non-terminal residue" evidence="1">
    <location>
        <position position="89"/>
    </location>
</feature>